<keyword evidence="1" id="KW-0479">Metal-binding</keyword>
<dbReference type="EMBL" id="JASHID010000031">
    <property type="protein sequence ID" value="MDI9867459.1"/>
    <property type="molecule type" value="Genomic_DNA"/>
</dbReference>
<organism evidence="3 4">
    <name type="scientific">Flectobacillus longus</name>
    <dbReference type="NCBI Taxonomy" id="2984207"/>
    <lineage>
        <taxon>Bacteria</taxon>
        <taxon>Pseudomonadati</taxon>
        <taxon>Bacteroidota</taxon>
        <taxon>Cytophagia</taxon>
        <taxon>Cytophagales</taxon>
        <taxon>Flectobacillaceae</taxon>
        <taxon>Flectobacillus</taxon>
    </lineage>
</organism>
<keyword evidence="1" id="KW-0862">Zinc</keyword>
<accession>A0ABT6YVH9</accession>
<keyword evidence="1" id="KW-0863">Zinc-finger</keyword>
<protein>
    <submittedName>
        <fullName evidence="3">SWIM zinc finger family protein</fullName>
    </submittedName>
</protein>
<sequence length="454" mass="51650">MNYLTDEQVAQLAPDASSLKAGRDLSHEHKWLNFQSNERVLWGEVQGSGKNPYQTQIDLTNTAFKCSCPSRKFPCKHGLGLLFLVAKKNGEIPQITEEPLWVSEWINKRSAKVNKPEPEVEVESLETLSEQAEKQAQAKAKRQEERYLKVQNGIAELELWLKDLAQAGLLALPQKGYAYFERMAARLVDSQATGLAGLVKAFNKLDYFKNDEWQKSALELMSKIYLLIESFKHLEQLPPLIQEEVKSRIGWNIQTKDLLERDDVESLKDHWLVAGRQTTIEEDITIQKNWLYGLKSKRNALVLNFSFKGVGIETPILPGTIAHANLIFYPSHTPLRASIKNYISTIDYLPEPITGLNSWDEVHEKAVEVLAQNPWTDIFPILIEQVHIVFNQGKYYLQDTTQTIVPLSSAVSQEQIWKLLALTAGHSVSLMVLYHFDSVTPLGIINNFAYHLLD</sequence>
<dbReference type="InterPro" id="IPR007527">
    <property type="entry name" value="Znf_SWIM"/>
</dbReference>
<evidence type="ECO:0000313" key="3">
    <source>
        <dbReference type="EMBL" id="MDI9867459.1"/>
    </source>
</evidence>
<keyword evidence="4" id="KW-1185">Reference proteome</keyword>
<gene>
    <name evidence="3" type="ORF">QM480_24155</name>
</gene>
<name>A0ABT6YVH9_9BACT</name>
<comment type="caution">
    <text evidence="3">The sequence shown here is derived from an EMBL/GenBank/DDBJ whole genome shotgun (WGS) entry which is preliminary data.</text>
</comment>
<evidence type="ECO:0000313" key="4">
    <source>
        <dbReference type="Proteomes" id="UP001236569"/>
    </source>
</evidence>
<reference evidence="3 4" key="1">
    <citation type="submission" date="2023-05" db="EMBL/GenBank/DDBJ databases">
        <title>Novel species of genus Flectobacillus isolated from stream in China.</title>
        <authorList>
            <person name="Lu H."/>
        </authorList>
    </citation>
    <scope>NUCLEOTIDE SEQUENCE [LARGE SCALE GENOMIC DNA]</scope>
    <source>
        <strain evidence="3 4">DC10W</strain>
    </source>
</reference>
<dbReference type="RefSeq" id="WP_283372104.1">
    <property type="nucleotide sequence ID" value="NZ_JASHID010000031.1"/>
</dbReference>
<dbReference type="Pfam" id="PF04434">
    <property type="entry name" value="SWIM"/>
    <property type="match status" value="1"/>
</dbReference>
<dbReference type="Proteomes" id="UP001236569">
    <property type="component" value="Unassembled WGS sequence"/>
</dbReference>
<proteinExistence type="predicted"/>
<evidence type="ECO:0000259" key="2">
    <source>
        <dbReference type="PROSITE" id="PS50966"/>
    </source>
</evidence>
<feature type="domain" description="SWIM-type" evidence="2">
    <location>
        <begin position="53"/>
        <end position="86"/>
    </location>
</feature>
<dbReference type="PROSITE" id="PS50966">
    <property type="entry name" value="ZF_SWIM"/>
    <property type="match status" value="1"/>
</dbReference>
<evidence type="ECO:0000256" key="1">
    <source>
        <dbReference type="PROSITE-ProRule" id="PRU00325"/>
    </source>
</evidence>